<dbReference type="Proteomes" id="UP000011087">
    <property type="component" value="Unassembled WGS sequence"/>
</dbReference>
<protein>
    <submittedName>
        <fullName evidence="3 4">Uncharacterized protein</fullName>
    </submittedName>
</protein>
<name>L1IF81_GUITC</name>
<organism evidence="3">
    <name type="scientific">Guillardia theta (strain CCMP2712)</name>
    <name type="common">Cryptophyte</name>
    <dbReference type="NCBI Taxonomy" id="905079"/>
    <lineage>
        <taxon>Eukaryota</taxon>
        <taxon>Cryptophyceae</taxon>
        <taxon>Pyrenomonadales</taxon>
        <taxon>Geminigeraceae</taxon>
        <taxon>Guillardia</taxon>
    </lineage>
</organism>
<dbReference type="PaxDb" id="55529-EKX34510"/>
<gene>
    <name evidence="3" type="ORF">GUITHDRAFT_166201</name>
</gene>
<evidence type="ECO:0000256" key="1">
    <source>
        <dbReference type="SAM" id="Phobius"/>
    </source>
</evidence>
<dbReference type="GeneID" id="17291235"/>
<dbReference type="HOGENOM" id="CLU_1104495_0_0_1"/>
<keyword evidence="1" id="KW-1133">Transmembrane helix</keyword>
<evidence type="ECO:0000256" key="2">
    <source>
        <dbReference type="SAM" id="SignalP"/>
    </source>
</evidence>
<reference evidence="5" key="2">
    <citation type="submission" date="2012-11" db="EMBL/GenBank/DDBJ databases">
        <authorList>
            <person name="Kuo A."/>
            <person name="Curtis B.A."/>
            <person name="Tanifuji G."/>
            <person name="Burki F."/>
            <person name="Gruber A."/>
            <person name="Irimia M."/>
            <person name="Maruyama S."/>
            <person name="Arias M.C."/>
            <person name="Ball S.G."/>
            <person name="Gile G.H."/>
            <person name="Hirakawa Y."/>
            <person name="Hopkins J.F."/>
            <person name="Rensing S.A."/>
            <person name="Schmutz J."/>
            <person name="Symeonidi A."/>
            <person name="Elias M."/>
            <person name="Eveleigh R.J."/>
            <person name="Herman E.K."/>
            <person name="Klute M.J."/>
            <person name="Nakayama T."/>
            <person name="Obornik M."/>
            <person name="Reyes-Prieto A."/>
            <person name="Armbrust E.V."/>
            <person name="Aves S.J."/>
            <person name="Beiko R.G."/>
            <person name="Coutinho P."/>
            <person name="Dacks J.B."/>
            <person name="Durnford D.G."/>
            <person name="Fast N.M."/>
            <person name="Green B.R."/>
            <person name="Grisdale C."/>
            <person name="Hempe F."/>
            <person name="Henrissat B."/>
            <person name="Hoppner M.P."/>
            <person name="Ishida K.-I."/>
            <person name="Kim E."/>
            <person name="Koreny L."/>
            <person name="Kroth P.G."/>
            <person name="Liu Y."/>
            <person name="Malik S.-B."/>
            <person name="Maier U.G."/>
            <person name="McRose D."/>
            <person name="Mock T."/>
            <person name="Neilson J.A."/>
            <person name="Onodera N.T."/>
            <person name="Poole A.M."/>
            <person name="Pritham E.J."/>
            <person name="Richards T.A."/>
            <person name="Rocap G."/>
            <person name="Roy S.W."/>
            <person name="Sarai C."/>
            <person name="Schaack S."/>
            <person name="Shirato S."/>
            <person name="Slamovits C.H."/>
            <person name="Spencer D.F."/>
            <person name="Suzuki S."/>
            <person name="Worden A.Z."/>
            <person name="Zauner S."/>
            <person name="Barry K."/>
            <person name="Bell C."/>
            <person name="Bharti A.K."/>
            <person name="Crow J.A."/>
            <person name="Grimwood J."/>
            <person name="Kramer R."/>
            <person name="Lindquist E."/>
            <person name="Lucas S."/>
            <person name="Salamov A."/>
            <person name="McFadden G.I."/>
            <person name="Lane C.E."/>
            <person name="Keeling P.J."/>
            <person name="Gray M.W."/>
            <person name="Grigoriev I.V."/>
            <person name="Archibald J.M."/>
        </authorList>
    </citation>
    <scope>NUCLEOTIDE SEQUENCE</scope>
    <source>
        <strain evidence="5">CCMP2712</strain>
    </source>
</reference>
<keyword evidence="1" id="KW-0472">Membrane</keyword>
<keyword evidence="1" id="KW-0812">Transmembrane</keyword>
<evidence type="ECO:0000313" key="4">
    <source>
        <dbReference type="EnsemblProtists" id="EKX34510"/>
    </source>
</evidence>
<reference evidence="3 5" key="1">
    <citation type="journal article" date="2012" name="Nature">
        <title>Algal genomes reveal evolutionary mosaicism and the fate of nucleomorphs.</title>
        <authorList>
            <consortium name="DOE Joint Genome Institute"/>
            <person name="Curtis B.A."/>
            <person name="Tanifuji G."/>
            <person name="Burki F."/>
            <person name="Gruber A."/>
            <person name="Irimia M."/>
            <person name="Maruyama S."/>
            <person name="Arias M.C."/>
            <person name="Ball S.G."/>
            <person name="Gile G.H."/>
            <person name="Hirakawa Y."/>
            <person name="Hopkins J.F."/>
            <person name="Kuo A."/>
            <person name="Rensing S.A."/>
            <person name="Schmutz J."/>
            <person name="Symeonidi A."/>
            <person name="Elias M."/>
            <person name="Eveleigh R.J."/>
            <person name="Herman E.K."/>
            <person name="Klute M.J."/>
            <person name="Nakayama T."/>
            <person name="Obornik M."/>
            <person name="Reyes-Prieto A."/>
            <person name="Armbrust E.V."/>
            <person name="Aves S.J."/>
            <person name="Beiko R.G."/>
            <person name="Coutinho P."/>
            <person name="Dacks J.B."/>
            <person name="Durnford D.G."/>
            <person name="Fast N.M."/>
            <person name="Green B.R."/>
            <person name="Grisdale C.J."/>
            <person name="Hempel F."/>
            <person name="Henrissat B."/>
            <person name="Hoppner M.P."/>
            <person name="Ishida K."/>
            <person name="Kim E."/>
            <person name="Koreny L."/>
            <person name="Kroth P.G."/>
            <person name="Liu Y."/>
            <person name="Malik S.B."/>
            <person name="Maier U.G."/>
            <person name="McRose D."/>
            <person name="Mock T."/>
            <person name="Neilson J.A."/>
            <person name="Onodera N.T."/>
            <person name="Poole A.M."/>
            <person name="Pritham E.J."/>
            <person name="Richards T.A."/>
            <person name="Rocap G."/>
            <person name="Roy S.W."/>
            <person name="Sarai C."/>
            <person name="Schaack S."/>
            <person name="Shirato S."/>
            <person name="Slamovits C.H."/>
            <person name="Spencer D.F."/>
            <person name="Suzuki S."/>
            <person name="Worden A.Z."/>
            <person name="Zauner S."/>
            <person name="Barry K."/>
            <person name="Bell C."/>
            <person name="Bharti A.K."/>
            <person name="Crow J.A."/>
            <person name="Grimwood J."/>
            <person name="Kramer R."/>
            <person name="Lindquist E."/>
            <person name="Lucas S."/>
            <person name="Salamov A."/>
            <person name="McFadden G.I."/>
            <person name="Lane C.E."/>
            <person name="Keeling P.J."/>
            <person name="Gray M.W."/>
            <person name="Grigoriev I.V."/>
            <person name="Archibald J.M."/>
        </authorList>
    </citation>
    <scope>NUCLEOTIDE SEQUENCE</scope>
    <source>
        <strain evidence="3 5">CCMP2712</strain>
    </source>
</reference>
<evidence type="ECO:0000313" key="3">
    <source>
        <dbReference type="EMBL" id="EKX34510.1"/>
    </source>
</evidence>
<evidence type="ECO:0000313" key="5">
    <source>
        <dbReference type="Proteomes" id="UP000011087"/>
    </source>
</evidence>
<sequence length="252" mass="28358">MLGSGHAVLVALVVLSSCCEAFTPSFAGRSSCVLRTGACVRRGRGVWMLQNFEQRTLDGYEDSVKRLAERYKSYLEGRDMQGAVVESWKIEDRVDRLKEQGITLQNTEEKAYQAIVRTRRRYVSAFMDDGSSKEEAENRADSFLRDPDRCVDVIWKDEKEQIKIKDSQTEKKFKDGVVFFNLAVLLPVVLLYFSSLPIKDIFGAAQFYASNNCQAIGGIKCNGVGAQGQKLPSLIKVLTPPKKIVREQIKND</sequence>
<proteinExistence type="predicted"/>
<dbReference type="AlphaFoldDB" id="L1IF81"/>
<accession>L1IF81</accession>
<dbReference type="RefSeq" id="XP_005821490.1">
    <property type="nucleotide sequence ID" value="XM_005821433.1"/>
</dbReference>
<keyword evidence="5" id="KW-1185">Reference proteome</keyword>
<dbReference type="EnsemblProtists" id="EKX34510">
    <property type="protein sequence ID" value="EKX34510"/>
    <property type="gene ID" value="GUITHDRAFT_166201"/>
</dbReference>
<reference evidence="4" key="3">
    <citation type="submission" date="2016-03" db="UniProtKB">
        <authorList>
            <consortium name="EnsemblProtists"/>
        </authorList>
    </citation>
    <scope>IDENTIFICATION</scope>
</reference>
<feature type="chain" id="PRO_5008769965" evidence="2">
    <location>
        <begin position="22"/>
        <end position="252"/>
    </location>
</feature>
<dbReference type="EMBL" id="JH993108">
    <property type="protein sequence ID" value="EKX34510.1"/>
    <property type="molecule type" value="Genomic_DNA"/>
</dbReference>
<feature type="transmembrane region" description="Helical" evidence="1">
    <location>
        <begin position="176"/>
        <end position="193"/>
    </location>
</feature>
<feature type="signal peptide" evidence="2">
    <location>
        <begin position="1"/>
        <end position="21"/>
    </location>
</feature>
<dbReference type="KEGG" id="gtt:GUITHDRAFT_166201"/>
<keyword evidence="2" id="KW-0732">Signal</keyword>